<dbReference type="Proteomes" id="UP000274756">
    <property type="component" value="Unassembled WGS sequence"/>
</dbReference>
<gene>
    <name evidence="1" type="ORF">DME_LOCUS3660</name>
</gene>
<sequence length="121" mass="14381">MAIRDSRMSPIQAGFRPGCDCVDHIITLRMVLKISNIYPPLGVDRTVHWRMMEEYDGVPEKIIRLIKRMSIYVYGEFIDKNWCLSRLCRFPYYAINWIMDTAFRPSRGIQINPEHHITDFE</sequence>
<proteinExistence type="predicted"/>
<organism evidence="2 4">
    <name type="scientific">Dracunculus medinensis</name>
    <name type="common">Guinea worm</name>
    <dbReference type="NCBI Taxonomy" id="318479"/>
    <lineage>
        <taxon>Eukaryota</taxon>
        <taxon>Metazoa</taxon>
        <taxon>Ecdysozoa</taxon>
        <taxon>Nematoda</taxon>
        <taxon>Chromadorea</taxon>
        <taxon>Rhabditida</taxon>
        <taxon>Spirurina</taxon>
        <taxon>Dracunculoidea</taxon>
        <taxon>Dracunculidae</taxon>
        <taxon>Dracunculus</taxon>
    </lineage>
</organism>
<dbReference type="WBParaSite" id="DME_0001013801-mRNA-1">
    <property type="protein sequence ID" value="DME_0001013801-mRNA-1"/>
    <property type="gene ID" value="DME_0001013801"/>
</dbReference>
<reference evidence="4" key="1">
    <citation type="submission" date="2017-02" db="UniProtKB">
        <authorList>
            <consortium name="WormBaseParasite"/>
        </authorList>
    </citation>
    <scope>IDENTIFICATION</scope>
</reference>
<reference evidence="1 3" key="2">
    <citation type="submission" date="2018-11" db="EMBL/GenBank/DDBJ databases">
        <authorList>
            <consortium name="Pathogen Informatics"/>
        </authorList>
    </citation>
    <scope>NUCLEOTIDE SEQUENCE [LARGE SCALE GENOMIC DNA]</scope>
</reference>
<keyword evidence="3" id="KW-1185">Reference proteome</keyword>
<evidence type="ECO:0000313" key="3">
    <source>
        <dbReference type="Proteomes" id="UP000274756"/>
    </source>
</evidence>
<dbReference type="EMBL" id="UYYG01000164">
    <property type="protein sequence ID" value="VDN53687.1"/>
    <property type="molecule type" value="Genomic_DNA"/>
</dbReference>
<evidence type="ECO:0000313" key="4">
    <source>
        <dbReference type="WBParaSite" id="DME_0001013801-mRNA-1"/>
    </source>
</evidence>
<dbReference type="Proteomes" id="UP000038040">
    <property type="component" value="Unplaced"/>
</dbReference>
<evidence type="ECO:0000313" key="1">
    <source>
        <dbReference type="EMBL" id="VDN53687.1"/>
    </source>
</evidence>
<dbReference type="OrthoDB" id="410104at2759"/>
<dbReference type="AlphaFoldDB" id="A0A0N4UQ67"/>
<evidence type="ECO:0000313" key="2">
    <source>
        <dbReference type="Proteomes" id="UP000038040"/>
    </source>
</evidence>
<name>A0A0N4UQ67_DRAME</name>
<accession>A0A0N4UQ67</accession>
<protein>
    <submittedName>
        <fullName evidence="4">Ovule protein</fullName>
    </submittedName>
</protein>